<feature type="compositionally biased region" description="Low complexity" evidence="1">
    <location>
        <begin position="67"/>
        <end position="83"/>
    </location>
</feature>
<sequence>MLQSAPRVELQPSSPPHGSAAPNAGPVNRSGSKGAAALVSDEAAEETVVLVLPHSVHVAEPGHAKGSQQSMSDSDSPLSPASLYWDNASSADEDPPLPGGDRVYTGADVAYDASGEEVLDGRDCKSDDSRGDAAYNADLSQLILLPSRSIGDGVTVDVSPRSNSSTASGGNTLQSYGIRKIEPMVCRMTCEEALKMLSECGGSKSTTPTAKAPERRRPTPPTRSARTPASDTSRSSTKSKTELDVELLKFLQSQESSSAKEPPSPSVEETSPRQQQEQLPCDDNTDPVSPVAASAPTLPEAEAEAPKPQPVHPAVPTPPNYSDYFQEDSEALSQLRAVFTPEDQHAEEGGTPTRASCALPADPLEAGLHPLFPVVDWLPEEPPQETDPAEEDQDAISLFNGVDALSPYDQYGEPFFVSEGPDGPDDINAKMRLLRHVHESLYTSSEMASLSTIEKFILELLQPDNDFGTLNAYGRLLAFVNLSALRRHMSQLAALYLHPEMAVVRHVMRFNEEGSIQKMLHISESVASGHMTDKAGSAAILDLVARMDRKDVSHYDKGYGSEQATPAEGASRGGGAGHSQVDLKSNRQLLALLDDLACLYRPGGEAHFPRFVCGSIDRKNVDAVETLSIPFDKADRRNVHVQFERLGGPPDADWPASTYIPQVVAEGLRVQVAPLKQQASSCWSLGTVTSVSSGVLMVAVDSAGAKDAGRATTSDRMYMMRNFIPPNVPSMRVEKAQWRILPRQVDLDRDIYVGSCLSVFDPAVGGFIDRVVVNVLFGEGDECCIAPVKSPKDESLFEVSAPAEGYGAQPNGCSESHGDRGEVAGLHASTKSAGSVPEGLCALNRGGHDDSTRNRKFQGAGGAFDKIYGTKDGVLGNAAVSTGPRGRVPVNAHAMGNGNPKVAASATVWDGETCAKRAGVELIPTCHCKGHTLRMFEGRAATNYAGRPRRVILSALNDRRDVTIEVDKLRAYKLNYDLQSHFDCLPDPVSAGAQPSTGWPATYFQHCVWVVPRYLSFREAMPDPASLSRVGSHWFFEPERCLLLFPYNKSVDLLQEAPRLVSFLHPELNYTALCAGIWNVRASGHGPGDAQQAAVGKAPAAEPPQSRAEPLSLTRSQKAATRELTATDIVNEACMGVVRCHSSLVRRLFGCTSVISLWMTLDGLDLNDADASQLTLTIRIPEKPHCARCGGAVYARSDVTKTLPAARPIRVPPAAGGSAVVATLPRLLKNAATGISALSGTEDAAGKPIDAAVEGLMDILLGATKEGMQGTSVASRTDQGRVGAATGAGSSSNSVRNEDQNRLGYTREQLVFSDLEATEEVIRRLHLLATSRWRVTREFIAAYSTDEDVVLATVRAQQHAPSSPAARHFNGRSEFIHKLAEFLSSVRHSNTVRIDGDLYRGAYSSSSELFNPRSIEAVLLRGWAAFIIGQNKARTMQQAQPQVRRYVAEKPQRPGFARRPSAPGPQAHAQAPGADVQRGQAAGKADRSATAHSSSHVPAGEVETAQGARGGQLRRSREEKRPKPSRGESPRDGGAVRGAAEPEKKPRRGPRSLLARMADAEYCEFKDKEVRFKYVSVVKWDEDLEPSAVVSGAQ</sequence>
<organism evidence="2 3">
    <name type="scientific">Babesia caballi</name>
    <dbReference type="NCBI Taxonomy" id="5871"/>
    <lineage>
        <taxon>Eukaryota</taxon>
        <taxon>Sar</taxon>
        <taxon>Alveolata</taxon>
        <taxon>Apicomplexa</taxon>
        <taxon>Aconoidasida</taxon>
        <taxon>Piroplasmida</taxon>
        <taxon>Babesiidae</taxon>
        <taxon>Babesia</taxon>
    </lineage>
</organism>
<dbReference type="PANTHER" id="PTHR24216:SF65">
    <property type="entry name" value="PAXILLIN-LIKE PROTEIN 1"/>
    <property type="match status" value="1"/>
</dbReference>
<keyword evidence="3" id="KW-1185">Reference proteome</keyword>
<feature type="region of interest" description="Disordered" evidence="1">
    <location>
        <begin position="200"/>
        <end position="330"/>
    </location>
</feature>
<feature type="compositionally biased region" description="Low complexity" evidence="1">
    <location>
        <begin position="1283"/>
        <end position="1292"/>
    </location>
</feature>
<feature type="compositionally biased region" description="Basic and acidic residues" evidence="1">
    <location>
        <begin position="1515"/>
        <end position="1531"/>
    </location>
</feature>
<dbReference type="PANTHER" id="PTHR24216">
    <property type="entry name" value="PAXILLIN-RELATED"/>
    <property type="match status" value="1"/>
</dbReference>
<proteinExistence type="predicted"/>
<feature type="region of interest" description="Disordered" evidence="1">
    <location>
        <begin position="1439"/>
        <end position="1554"/>
    </location>
</feature>
<feature type="compositionally biased region" description="Low complexity" evidence="1">
    <location>
        <begin position="1090"/>
        <end position="1104"/>
    </location>
</feature>
<dbReference type="RefSeq" id="XP_067715991.1">
    <property type="nucleotide sequence ID" value="XM_067859890.1"/>
</dbReference>
<dbReference type="Proteomes" id="UP001497744">
    <property type="component" value="Unassembled WGS sequence"/>
</dbReference>
<feature type="compositionally biased region" description="Low complexity" evidence="1">
    <location>
        <begin position="253"/>
        <end position="269"/>
    </location>
</feature>
<evidence type="ECO:0000313" key="3">
    <source>
        <dbReference type="Proteomes" id="UP001497744"/>
    </source>
</evidence>
<feature type="region of interest" description="Disordered" evidence="1">
    <location>
        <begin position="1"/>
        <end position="43"/>
    </location>
</feature>
<reference evidence="2 3" key="1">
    <citation type="submission" date="2021-06" db="EMBL/GenBank/DDBJ databases">
        <title>Genome sequence of Babesia caballi.</title>
        <authorList>
            <person name="Yamagishi J."/>
            <person name="Kidaka T."/>
            <person name="Ochi A."/>
        </authorList>
    </citation>
    <scope>NUCLEOTIDE SEQUENCE [LARGE SCALE GENOMIC DNA]</scope>
    <source>
        <strain evidence="2">USDA-D6B2</strain>
    </source>
</reference>
<comment type="caution">
    <text evidence="2">The sequence shown here is derived from an EMBL/GenBank/DDBJ whole genome shotgun (WGS) entry which is preliminary data.</text>
</comment>
<evidence type="ECO:0000313" key="2">
    <source>
        <dbReference type="EMBL" id="GIX63922.1"/>
    </source>
</evidence>
<feature type="region of interest" description="Disordered" evidence="1">
    <location>
        <begin position="556"/>
        <end position="580"/>
    </location>
</feature>
<feature type="compositionally biased region" description="Low complexity" evidence="1">
    <location>
        <begin position="222"/>
        <end position="238"/>
    </location>
</feature>
<feature type="region of interest" description="Disordered" evidence="1">
    <location>
        <begin position="61"/>
        <end position="105"/>
    </location>
</feature>
<accession>A0AAV4LUK0</accession>
<name>A0AAV4LUK0_BABCB</name>
<dbReference type="GeneID" id="94195403"/>
<gene>
    <name evidence="2" type="ORF">BcabD6B2_33570</name>
</gene>
<feature type="compositionally biased region" description="Low complexity" evidence="1">
    <location>
        <begin position="1460"/>
        <end position="1474"/>
    </location>
</feature>
<feature type="region of interest" description="Disordered" evidence="1">
    <location>
        <begin position="1088"/>
        <end position="1116"/>
    </location>
</feature>
<dbReference type="EMBL" id="BPLF01000003">
    <property type="protein sequence ID" value="GIX63922.1"/>
    <property type="molecule type" value="Genomic_DNA"/>
</dbReference>
<feature type="compositionally biased region" description="Pro residues" evidence="1">
    <location>
        <begin position="307"/>
        <end position="319"/>
    </location>
</feature>
<evidence type="ECO:0000256" key="1">
    <source>
        <dbReference type="SAM" id="MobiDB-lite"/>
    </source>
</evidence>
<feature type="region of interest" description="Disordered" evidence="1">
    <location>
        <begin position="1268"/>
        <end position="1300"/>
    </location>
</feature>
<protein>
    <submittedName>
        <fullName evidence="2">Uncharacterized protein</fullName>
    </submittedName>
</protein>